<comment type="caution">
    <text evidence="3">The sequence shown here is derived from an EMBL/GenBank/DDBJ whole genome shotgun (WGS) entry which is preliminary data.</text>
</comment>
<dbReference type="GO" id="GO:0016881">
    <property type="term" value="F:acid-amino acid ligase activity"/>
    <property type="evidence" value="ECO:0007669"/>
    <property type="project" value="TreeGrafter"/>
</dbReference>
<evidence type="ECO:0000259" key="1">
    <source>
        <dbReference type="Pfam" id="PF23571"/>
    </source>
</evidence>
<protein>
    <submittedName>
        <fullName evidence="3">GH3 auxin-responsive promoter family protein</fullName>
    </submittedName>
</protein>
<accession>A0AAW5NAB9</accession>
<evidence type="ECO:0000313" key="3">
    <source>
        <dbReference type="EMBL" id="MCR8874644.1"/>
    </source>
</evidence>
<dbReference type="PANTHER" id="PTHR31901:SF9">
    <property type="entry name" value="GH3 DOMAIN-CONTAINING PROTEIN"/>
    <property type="match status" value="1"/>
</dbReference>
<dbReference type="RefSeq" id="WP_235301207.1">
    <property type="nucleotide sequence ID" value="NZ_CALULB010000010.1"/>
</dbReference>
<dbReference type="InterPro" id="IPR055377">
    <property type="entry name" value="GH3_M"/>
</dbReference>
<gene>
    <name evidence="3" type="ORF">NW209_11580</name>
</gene>
<name>A0AAW5NAB9_9BACT</name>
<dbReference type="InterPro" id="IPR042099">
    <property type="entry name" value="ANL_N_sf"/>
</dbReference>
<proteinExistence type="predicted"/>
<dbReference type="InterPro" id="IPR004993">
    <property type="entry name" value="GH3"/>
</dbReference>
<dbReference type="Gene3D" id="3.40.50.12780">
    <property type="entry name" value="N-terminal domain of ligase-like"/>
    <property type="match status" value="1"/>
</dbReference>
<dbReference type="GO" id="GO:0005737">
    <property type="term" value="C:cytoplasm"/>
    <property type="evidence" value="ECO:0007669"/>
    <property type="project" value="TreeGrafter"/>
</dbReference>
<dbReference type="Pfam" id="PF03321">
    <property type="entry name" value="GH3"/>
    <property type="match status" value="1"/>
</dbReference>
<keyword evidence="4" id="KW-1185">Reference proteome</keyword>
<organism evidence="3 4">
    <name type="scientific">Phocaeicola barnesiae</name>
    <dbReference type="NCBI Taxonomy" id="376804"/>
    <lineage>
        <taxon>Bacteria</taxon>
        <taxon>Pseudomonadati</taxon>
        <taxon>Bacteroidota</taxon>
        <taxon>Bacteroidia</taxon>
        <taxon>Bacteroidales</taxon>
        <taxon>Bacteroidaceae</taxon>
        <taxon>Phocaeicola</taxon>
    </lineage>
</organism>
<dbReference type="AlphaFoldDB" id="A0AAW5NAB9"/>
<dbReference type="EMBL" id="JANRHJ010000012">
    <property type="protein sequence ID" value="MCR8874644.1"/>
    <property type="molecule type" value="Genomic_DNA"/>
</dbReference>
<sequence length="500" mass="57428">MNSTKLIRNLFCSRQKEIDLYATQAEAIQNRIFHKLIEHSSATEWGRKYTYTQIKKYADFQHVPIQTYEDAKGYIDRMRHGEKDVLCPGKVIWYAKSSGTTNDKSKFIPVSPEGLKNIHYRGGIDAVALYLRENPESRFFSGKGLILGGSHSPNYNVKDSLVGDLSAILIQNINPLVNLIRVPSKEIALLSEFEEKVERIAETTIHKNVTNLSGVPSWMLAVIKRILEKTGAKHLNEVWPNLEVFFHGGVCFTPYREQYKQLIPSDKMHYMETYNASEGFFGLQSDLHDPAMTLMIDYDVFYEFIPMDELDSPKPNVVPLWGIEVGKNYAMLISTSCGLWRYMLGDTVRFTQKDPYKFIISGRTKHFINAFGEELMVDNAEKGLARACQETGAQVLEYSAAPVFMDANAKCRHQWLIEFSVMPDSIERFRHILDTALQEINSDYEAKRHKDITLQELEIIVARPGLFHDWLKQKGKLGGQHKVPRLSNNREYIEEMLKLN</sequence>
<dbReference type="InterPro" id="IPR055378">
    <property type="entry name" value="GH3_C"/>
</dbReference>
<dbReference type="PANTHER" id="PTHR31901">
    <property type="entry name" value="GH3 DOMAIN-CONTAINING PROTEIN"/>
    <property type="match status" value="1"/>
</dbReference>
<dbReference type="Pfam" id="PF23571">
    <property type="entry name" value="GH3_M"/>
    <property type="match status" value="1"/>
</dbReference>
<evidence type="ECO:0000313" key="4">
    <source>
        <dbReference type="Proteomes" id="UP001204579"/>
    </source>
</evidence>
<feature type="domain" description="GH3 C-terminal" evidence="2">
    <location>
        <begin position="379"/>
        <end position="491"/>
    </location>
</feature>
<evidence type="ECO:0000259" key="2">
    <source>
        <dbReference type="Pfam" id="PF23572"/>
    </source>
</evidence>
<dbReference type="Proteomes" id="UP001204579">
    <property type="component" value="Unassembled WGS sequence"/>
</dbReference>
<reference evidence="3 4" key="1">
    <citation type="submission" date="2022-08" db="EMBL/GenBank/DDBJ databases">
        <authorList>
            <person name="Zeman M."/>
            <person name="Kubasova T."/>
        </authorList>
    </citation>
    <scope>NUCLEOTIDE SEQUENCE [LARGE SCALE GENOMIC DNA]</scope>
    <source>
        <strain evidence="3 4">ET62</strain>
    </source>
</reference>
<dbReference type="Pfam" id="PF23572">
    <property type="entry name" value="GH3_C"/>
    <property type="match status" value="1"/>
</dbReference>
<feature type="domain" description="GH3 middle" evidence="1">
    <location>
        <begin position="294"/>
        <end position="353"/>
    </location>
</feature>